<dbReference type="GO" id="GO:0044715">
    <property type="term" value="F:8-oxo-dGDP phosphatase activity"/>
    <property type="evidence" value="ECO:0007669"/>
    <property type="project" value="TreeGrafter"/>
</dbReference>
<name>A0A494XGH2_9BACL</name>
<dbReference type="SUPFAM" id="SSF55811">
    <property type="entry name" value="Nudix"/>
    <property type="match status" value="1"/>
</dbReference>
<dbReference type="EMBL" id="RBZM01000008">
    <property type="protein sequence ID" value="RKP49835.1"/>
    <property type="molecule type" value="Genomic_DNA"/>
</dbReference>
<feature type="binding site" evidence="13">
    <location>
        <position position="57"/>
    </location>
    <ligand>
        <name>Mg(2+)</name>
        <dbReference type="ChEBI" id="CHEBI:18420"/>
    </ligand>
</feature>
<dbReference type="Gene3D" id="3.90.79.10">
    <property type="entry name" value="Nucleoside Triphosphate Pyrophosphohydrolase"/>
    <property type="match status" value="1"/>
</dbReference>
<dbReference type="OrthoDB" id="9810648at2"/>
<comment type="caution">
    <text evidence="16">The sequence shown here is derived from an EMBL/GenBank/DDBJ whole genome shotgun (WGS) entry which is preliminary data.</text>
</comment>
<dbReference type="PROSITE" id="PS51462">
    <property type="entry name" value="NUDIX"/>
    <property type="match status" value="1"/>
</dbReference>
<organism evidence="16 17">
    <name type="scientific">Cohnella endophytica</name>
    <dbReference type="NCBI Taxonomy" id="2419778"/>
    <lineage>
        <taxon>Bacteria</taxon>
        <taxon>Bacillati</taxon>
        <taxon>Bacillota</taxon>
        <taxon>Bacilli</taxon>
        <taxon>Bacillales</taxon>
        <taxon>Paenibacillaceae</taxon>
        <taxon>Cohnella</taxon>
    </lineage>
</organism>
<evidence type="ECO:0000256" key="3">
    <source>
        <dbReference type="ARBA" id="ARBA00022457"/>
    </source>
</evidence>
<feature type="domain" description="Nudix hydrolase" evidence="15">
    <location>
        <begin position="2"/>
        <end position="127"/>
    </location>
</feature>
<dbReference type="PROSITE" id="PS00893">
    <property type="entry name" value="NUDIX_BOX"/>
    <property type="match status" value="1"/>
</dbReference>
<protein>
    <recommendedName>
        <fullName evidence="11">8-oxo-dGTP diphosphatase</fullName>
        <ecNumber evidence="11">3.6.1.55</ecNumber>
    </recommendedName>
</protein>
<proteinExistence type="inferred from homology"/>
<keyword evidence="7 14" id="KW-0378">Hydrolase</keyword>
<evidence type="ECO:0000256" key="10">
    <source>
        <dbReference type="ARBA" id="ARBA00035861"/>
    </source>
</evidence>
<dbReference type="GO" id="GO:0046872">
    <property type="term" value="F:metal ion binding"/>
    <property type="evidence" value="ECO:0007669"/>
    <property type="project" value="UniProtKB-KW"/>
</dbReference>
<dbReference type="InterPro" id="IPR020476">
    <property type="entry name" value="Nudix_hydrolase"/>
</dbReference>
<keyword evidence="9" id="KW-0234">DNA repair</keyword>
<evidence type="ECO:0000256" key="4">
    <source>
        <dbReference type="ARBA" id="ARBA00022705"/>
    </source>
</evidence>
<feature type="binding site" evidence="12">
    <location>
        <begin position="34"/>
        <end position="37"/>
    </location>
    <ligand>
        <name>8-oxo-dGTP</name>
        <dbReference type="ChEBI" id="CHEBI:77896"/>
    </ligand>
</feature>
<keyword evidence="6" id="KW-0227">DNA damage</keyword>
<dbReference type="RefSeq" id="WP_120978518.1">
    <property type="nucleotide sequence ID" value="NZ_RBZM01000008.1"/>
</dbReference>
<keyword evidence="17" id="KW-1185">Reference proteome</keyword>
<dbReference type="Pfam" id="PF00293">
    <property type="entry name" value="NUDIX"/>
    <property type="match status" value="1"/>
</dbReference>
<dbReference type="InterPro" id="IPR047127">
    <property type="entry name" value="MutT-like"/>
</dbReference>
<dbReference type="CDD" id="cd03425">
    <property type="entry name" value="NUDIX_MutT_NudA_like"/>
    <property type="match status" value="1"/>
</dbReference>
<dbReference type="PRINTS" id="PR00502">
    <property type="entry name" value="NUDIXFAMILY"/>
</dbReference>
<feature type="binding site" evidence="13">
    <location>
        <position position="37"/>
    </location>
    <ligand>
        <name>Mg(2+)</name>
        <dbReference type="ChEBI" id="CHEBI:18420"/>
    </ligand>
</feature>
<evidence type="ECO:0000256" key="7">
    <source>
        <dbReference type="ARBA" id="ARBA00022801"/>
    </source>
</evidence>
<dbReference type="GO" id="GO:0008413">
    <property type="term" value="F:8-oxo-7,8-dihydroguanosine triphosphate pyrophosphatase activity"/>
    <property type="evidence" value="ECO:0007669"/>
    <property type="project" value="InterPro"/>
</dbReference>
<evidence type="ECO:0000256" key="13">
    <source>
        <dbReference type="PIRSR" id="PIRSR603561-2"/>
    </source>
</evidence>
<evidence type="ECO:0000256" key="1">
    <source>
        <dbReference type="ARBA" id="ARBA00001946"/>
    </source>
</evidence>
<evidence type="ECO:0000313" key="17">
    <source>
        <dbReference type="Proteomes" id="UP000282076"/>
    </source>
</evidence>
<evidence type="ECO:0000256" key="12">
    <source>
        <dbReference type="PIRSR" id="PIRSR603561-1"/>
    </source>
</evidence>
<evidence type="ECO:0000256" key="14">
    <source>
        <dbReference type="RuleBase" id="RU003476"/>
    </source>
</evidence>
<reference evidence="16 17" key="1">
    <citation type="submission" date="2018-10" db="EMBL/GenBank/DDBJ databases">
        <title>Cohnella sp. M2MS4P-1, whole genome shotgun sequence.</title>
        <authorList>
            <person name="Tuo L."/>
        </authorList>
    </citation>
    <scope>NUCLEOTIDE SEQUENCE [LARGE SCALE GENOMIC DNA]</scope>
    <source>
        <strain evidence="16 17">M2MS4P-1</strain>
    </source>
</reference>
<evidence type="ECO:0000256" key="11">
    <source>
        <dbReference type="ARBA" id="ARBA00038905"/>
    </source>
</evidence>
<dbReference type="AlphaFoldDB" id="A0A494XGH2"/>
<comment type="cofactor">
    <cofactor evidence="1 13">
        <name>Mg(2+)</name>
        <dbReference type="ChEBI" id="CHEBI:18420"/>
    </cofactor>
</comment>
<evidence type="ECO:0000313" key="16">
    <source>
        <dbReference type="EMBL" id="RKP49835.1"/>
    </source>
</evidence>
<evidence type="ECO:0000256" key="8">
    <source>
        <dbReference type="ARBA" id="ARBA00022842"/>
    </source>
</evidence>
<dbReference type="InterPro" id="IPR020084">
    <property type="entry name" value="NUDIX_hydrolase_CS"/>
</dbReference>
<keyword evidence="8 13" id="KW-0460">Magnesium</keyword>
<dbReference type="NCBIfam" id="TIGR00586">
    <property type="entry name" value="mutt"/>
    <property type="match status" value="1"/>
</dbReference>
<dbReference type="GO" id="GO:0006281">
    <property type="term" value="P:DNA repair"/>
    <property type="evidence" value="ECO:0007669"/>
    <property type="project" value="UniProtKB-KW"/>
</dbReference>
<dbReference type="GO" id="GO:0035539">
    <property type="term" value="F:8-oxo-7,8-dihydrodeoxyguanosine triphosphate pyrophosphatase activity"/>
    <property type="evidence" value="ECO:0007669"/>
    <property type="project" value="UniProtKB-EC"/>
</dbReference>
<feature type="binding site" evidence="12">
    <location>
        <position position="23"/>
    </location>
    <ligand>
        <name>8-oxo-dGTP</name>
        <dbReference type="ChEBI" id="CHEBI:77896"/>
    </ligand>
</feature>
<comment type="similarity">
    <text evidence="2 14">Belongs to the Nudix hydrolase family.</text>
</comment>
<dbReference type="GO" id="GO:0044716">
    <property type="term" value="F:8-oxo-GDP phosphatase activity"/>
    <property type="evidence" value="ECO:0007669"/>
    <property type="project" value="TreeGrafter"/>
</dbReference>
<sequence length="132" mass="15040">MKKVDVVGAVIYNENNEILCALRAMNMSLGGLWEFPGGKIEPGESPEETLVREIQEELGCKIEVHDFIADTTHEYPNVIVRLMTYKSKIIEGIPVPTEHERLEWLPLEKLRSLDWAPADLPTINELEKQSLK</sequence>
<evidence type="ECO:0000256" key="2">
    <source>
        <dbReference type="ARBA" id="ARBA00005582"/>
    </source>
</evidence>
<dbReference type="EC" id="3.6.1.55" evidence="11"/>
<evidence type="ECO:0000256" key="9">
    <source>
        <dbReference type="ARBA" id="ARBA00023204"/>
    </source>
</evidence>
<evidence type="ECO:0000256" key="6">
    <source>
        <dbReference type="ARBA" id="ARBA00022763"/>
    </source>
</evidence>
<evidence type="ECO:0000259" key="15">
    <source>
        <dbReference type="PROSITE" id="PS51462"/>
    </source>
</evidence>
<dbReference type="Proteomes" id="UP000282076">
    <property type="component" value="Unassembled WGS sequence"/>
</dbReference>
<dbReference type="PANTHER" id="PTHR47707:SF1">
    <property type="entry name" value="NUDIX HYDROLASE FAMILY PROTEIN"/>
    <property type="match status" value="1"/>
</dbReference>
<accession>A0A494XGH2</accession>
<dbReference type="InterPro" id="IPR000086">
    <property type="entry name" value="NUDIX_hydrolase_dom"/>
</dbReference>
<gene>
    <name evidence="16" type="primary">mutT</name>
    <name evidence="16" type="ORF">D7Z26_18555</name>
</gene>
<evidence type="ECO:0000256" key="5">
    <source>
        <dbReference type="ARBA" id="ARBA00022723"/>
    </source>
</evidence>
<dbReference type="PANTHER" id="PTHR47707">
    <property type="entry name" value="8-OXO-DGTP DIPHOSPHATASE"/>
    <property type="match status" value="1"/>
</dbReference>
<dbReference type="GO" id="GO:0006260">
    <property type="term" value="P:DNA replication"/>
    <property type="evidence" value="ECO:0007669"/>
    <property type="project" value="UniProtKB-KW"/>
</dbReference>
<keyword evidence="5 13" id="KW-0479">Metal-binding</keyword>
<keyword evidence="3" id="KW-0515">Mutator protein</keyword>
<dbReference type="InterPro" id="IPR015797">
    <property type="entry name" value="NUDIX_hydrolase-like_dom_sf"/>
</dbReference>
<keyword evidence="4" id="KW-0235">DNA replication</keyword>
<comment type="catalytic activity">
    <reaction evidence="10">
        <text>8-oxo-dGTP + H2O = 8-oxo-dGMP + diphosphate + H(+)</text>
        <dbReference type="Rhea" id="RHEA:31575"/>
        <dbReference type="ChEBI" id="CHEBI:15377"/>
        <dbReference type="ChEBI" id="CHEBI:15378"/>
        <dbReference type="ChEBI" id="CHEBI:33019"/>
        <dbReference type="ChEBI" id="CHEBI:63224"/>
        <dbReference type="ChEBI" id="CHEBI:77896"/>
        <dbReference type="EC" id="3.6.1.55"/>
    </reaction>
</comment>
<dbReference type="InterPro" id="IPR003561">
    <property type="entry name" value="Mutator_MutT"/>
</dbReference>